<feature type="domain" description="HTH-type transcriptional regulator Rgg C-terminal" evidence="1">
    <location>
        <begin position="42"/>
        <end position="198"/>
    </location>
</feature>
<gene>
    <name evidence="2" type="ordered locus">LKI_09975</name>
</gene>
<dbReference type="Proteomes" id="UP000002362">
    <property type="component" value="Chromosome"/>
</dbReference>
<dbReference type="AlphaFoldDB" id="D5T4R3"/>
<reference evidence="2 3" key="1">
    <citation type="journal article" date="2010" name="J. Bacteriol.">
        <title>Complete genome sequence analysis of Leuconostoc kimchii IMSNU 11154.</title>
        <authorList>
            <person name="Oh H.M."/>
            <person name="Cho Y.J."/>
            <person name="Kim B.K."/>
            <person name="Roe J.H."/>
            <person name="Kang S.O."/>
            <person name="Nahm B.H."/>
            <person name="Jeong G."/>
            <person name="Han H.U."/>
            <person name="Chun J."/>
        </authorList>
    </citation>
    <scope>NUCLEOTIDE SEQUENCE [LARGE SCALE GENOMIC DNA]</scope>
    <source>
        <strain evidence="3">IMSNU 11154 / KCTC 2386 / IH25</strain>
    </source>
</reference>
<protein>
    <recommendedName>
        <fullName evidence="1">HTH-type transcriptional regulator Rgg C-terminal domain-containing protein</fullName>
    </recommendedName>
</protein>
<evidence type="ECO:0000313" key="3">
    <source>
        <dbReference type="Proteomes" id="UP000002362"/>
    </source>
</evidence>
<dbReference type="PATRIC" id="fig|762051.18.peg.2005"/>
<dbReference type="EMBL" id="CP001758">
    <property type="protein sequence ID" value="ADG41534.1"/>
    <property type="molecule type" value="Genomic_DNA"/>
</dbReference>
<dbReference type="HOGENOM" id="CLU_091675_0_0_9"/>
<dbReference type="NCBIfam" id="TIGR01716">
    <property type="entry name" value="RGG_Cterm"/>
    <property type="match status" value="1"/>
</dbReference>
<sequence>MGKKNNLDLIKSALEQAYVKQDKVALQHIYDVAQDKTIEQPDNLTRRHFALMAKSTLYRLDYALASELIQRELIDYFFAIDNWQYYDLCLFFFVHNMINVEKLKPYINDILNQYLNNKLSTAASNMVAPTLIAFLESTMLQQKTTITQSLFLRLDFIDHFEQDMTFQTWLLFLRGLFENNKTTIHEAYNIVRSLHMTQLQKLFDHTIKYYQLLS</sequence>
<name>D5T4R3_LEUKI</name>
<dbReference type="Pfam" id="PF21259">
    <property type="entry name" value="Rgg_C"/>
    <property type="match status" value="1"/>
</dbReference>
<dbReference type="RefSeq" id="WP_013104120.1">
    <property type="nucleotide sequence ID" value="NC_014136.1"/>
</dbReference>
<evidence type="ECO:0000259" key="1">
    <source>
        <dbReference type="Pfam" id="PF21259"/>
    </source>
</evidence>
<evidence type="ECO:0000313" key="2">
    <source>
        <dbReference type="EMBL" id="ADG41534.1"/>
    </source>
</evidence>
<dbReference type="eggNOG" id="COG1396">
    <property type="taxonomic scope" value="Bacteria"/>
</dbReference>
<proteinExistence type="predicted"/>
<dbReference type="KEGG" id="lki:LKI_09975"/>
<organism evidence="2 3">
    <name type="scientific">Leuconostoc kimchii (strain IMSNU 11154 / KCTC 2386 / IH25)</name>
    <dbReference type="NCBI Taxonomy" id="762051"/>
    <lineage>
        <taxon>Bacteria</taxon>
        <taxon>Bacillati</taxon>
        <taxon>Bacillota</taxon>
        <taxon>Bacilli</taxon>
        <taxon>Lactobacillales</taxon>
        <taxon>Lactobacillaceae</taxon>
        <taxon>Leuconostoc</taxon>
    </lineage>
</organism>
<dbReference type="InterPro" id="IPR010057">
    <property type="entry name" value="Transcription_activator_Rgg_C"/>
</dbReference>
<accession>D5T4R3</accession>